<protein>
    <submittedName>
        <fullName evidence="1">Uncharacterized protein</fullName>
    </submittedName>
</protein>
<sequence length="150" mass="17312">MRVLGVHLLKGEFRFGVLEGTRQQPVLVVSRRVVTLSHDYAPSLMDWYDSQFRQLLASYAPERIAYRLTLDPKKEQLITSEFPYGILNLLAHQNNIPINYYTAQNYTASRLSLPKGTDLHSYCDSVLGQHPPYWDANQRNAILAAWFELQ</sequence>
<dbReference type="EMBL" id="VZIV01000001">
    <property type="protein sequence ID" value="KAB0768501.1"/>
    <property type="molecule type" value="Genomic_DNA"/>
</dbReference>
<proteinExistence type="predicted"/>
<gene>
    <name evidence="1" type="ORF">F7O97_00295</name>
</gene>
<dbReference type="AlphaFoldDB" id="A0A643J6J8"/>
<evidence type="ECO:0000313" key="1">
    <source>
        <dbReference type="EMBL" id="KAB0768501.1"/>
    </source>
</evidence>
<reference evidence="1" key="1">
    <citation type="submission" date="2019-09" db="EMBL/GenBank/DDBJ databases">
        <title>Whole genome sequence analysis of bacterial isolates in patients.</title>
        <authorList>
            <person name="Jeong K.C."/>
        </authorList>
    </citation>
    <scope>NUCLEOTIDE SEQUENCE</scope>
    <source>
        <strain evidence="1">KCJ3K105</strain>
    </source>
</reference>
<comment type="caution">
    <text evidence="1">The sequence shown here is derived from an EMBL/GenBank/DDBJ whole genome shotgun (WGS) entry which is preliminary data.</text>
</comment>
<dbReference type="RefSeq" id="WP_129373849.1">
    <property type="nucleotide sequence ID" value="NZ_JACYEF010000002.1"/>
</dbReference>
<accession>A0A643J6J8</accession>
<name>A0A643J6J8_PSEAI</name>
<organism evidence="1">
    <name type="scientific">Pseudomonas aeruginosa</name>
    <dbReference type="NCBI Taxonomy" id="287"/>
    <lineage>
        <taxon>Bacteria</taxon>
        <taxon>Pseudomonadati</taxon>
        <taxon>Pseudomonadota</taxon>
        <taxon>Gammaproteobacteria</taxon>
        <taxon>Pseudomonadales</taxon>
        <taxon>Pseudomonadaceae</taxon>
        <taxon>Pseudomonas</taxon>
    </lineage>
</organism>